<accession>A0A238JUC9</accession>
<reference evidence="1 2" key="1">
    <citation type="submission" date="2017-05" db="EMBL/GenBank/DDBJ databases">
        <authorList>
            <person name="Song R."/>
            <person name="Chenine A.L."/>
            <person name="Ruprecht R.M."/>
        </authorList>
    </citation>
    <scope>NUCLEOTIDE SEQUENCE [LARGE SCALE GENOMIC DNA]</scope>
    <source>
        <strain evidence="1 2">CECT 8663</strain>
    </source>
</reference>
<proteinExistence type="predicted"/>
<dbReference type="AlphaFoldDB" id="A0A238JUC9"/>
<dbReference type="OrthoDB" id="555504at2"/>
<dbReference type="RefSeq" id="WP_097802962.1">
    <property type="nucleotide sequence ID" value="NZ_FXYH01000001.1"/>
</dbReference>
<evidence type="ECO:0000313" key="1">
    <source>
        <dbReference type="EMBL" id="SMX34259.1"/>
    </source>
</evidence>
<keyword evidence="2" id="KW-1185">Reference proteome</keyword>
<dbReference type="EMBL" id="FXYH01000001">
    <property type="protein sequence ID" value="SMX34259.1"/>
    <property type="molecule type" value="Genomic_DNA"/>
</dbReference>
<gene>
    <name evidence="1" type="ORF">PEV8663_00441</name>
</gene>
<sequence length="318" mass="35775">MTVSARINKAELPDKFICNSLAFLGRSSFEERCVSAHDELASCNFVYKHFFKSRDEAKLATHIRKKLGLSEKQISEINISDPLQTQRTIANQFMTIAEIPDDISLIIDITTFRREELLILLKEMRRLPEALLDEASFVYSVAAEMGDWLSNNVRQIRPVIGYPGDMISRQSTHLVIMAGIEHHRAVAAIDAYEPSNISLGIVPLEDSVSLEIHERNLQLRDYIVRHFDNVTTEFDFSAKSPQAVISKLRQIVSSRPDQNTIIAPLNTKLSTLACGVYGLENPAVQLCYAEVEVYNAGKYSTAGDEVLLIPYRSLVSKE</sequence>
<dbReference type="Proteomes" id="UP000220836">
    <property type="component" value="Unassembled WGS sequence"/>
</dbReference>
<evidence type="ECO:0000313" key="2">
    <source>
        <dbReference type="Proteomes" id="UP000220836"/>
    </source>
</evidence>
<name>A0A238JUC9_9RHOB</name>
<organism evidence="1 2">
    <name type="scientific">Pelagimonas varians</name>
    <dbReference type="NCBI Taxonomy" id="696760"/>
    <lineage>
        <taxon>Bacteria</taxon>
        <taxon>Pseudomonadati</taxon>
        <taxon>Pseudomonadota</taxon>
        <taxon>Alphaproteobacteria</taxon>
        <taxon>Rhodobacterales</taxon>
        <taxon>Roseobacteraceae</taxon>
        <taxon>Pelagimonas</taxon>
    </lineage>
</organism>
<protein>
    <submittedName>
        <fullName evidence="1">Uncharacterized protein</fullName>
    </submittedName>
</protein>